<comment type="caution">
    <text evidence="1">The sequence shown here is derived from an EMBL/GenBank/DDBJ whole genome shotgun (WGS) entry which is preliminary data.</text>
</comment>
<evidence type="ECO:0000313" key="2">
    <source>
        <dbReference type="Proteomes" id="UP000520011"/>
    </source>
</evidence>
<gene>
    <name evidence="1" type="ORF">HNQ34_001624</name>
</gene>
<dbReference type="AlphaFoldDB" id="A0A7W8IQ29"/>
<organism evidence="1 2">
    <name type="scientific">Anoxybacteroides tepidamans</name>
    <dbReference type="NCBI Taxonomy" id="265948"/>
    <lineage>
        <taxon>Bacteria</taxon>
        <taxon>Bacillati</taxon>
        <taxon>Bacillota</taxon>
        <taxon>Bacilli</taxon>
        <taxon>Bacillales</taxon>
        <taxon>Anoxybacillaceae</taxon>
        <taxon>Anoxybacteroides</taxon>
    </lineage>
</organism>
<dbReference type="Proteomes" id="UP000520011">
    <property type="component" value="Unassembled WGS sequence"/>
</dbReference>
<dbReference type="PIRSF" id="PIRSF012563">
    <property type="entry name" value="YtxC"/>
    <property type="match status" value="1"/>
</dbReference>
<reference evidence="1 2" key="1">
    <citation type="submission" date="2020-08" db="EMBL/GenBank/DDBJ databases">
        <title>Genomic Encyclopedia of Type Strains, Phase IV (KMG-IV): sequencing the most valuable type-strain genomes for metagenomic binning, comparative biology and taxonomic classification.</title>
        <authorList>
            <person name="Goeker M."/>
        </authorList>
    </citation>
    <scope>NUCLEOTIDE SEQUENCE [LARGE SCALE GENOMIC DNA]</scope>
    <source>
        <strain evidence="1 2">DSM 16325</strain>
    </source>
</reference>
<dbReference type="EMBL" id="JACHEP010000006">
    <property type="protein sequence ID" value="MBB5324527.1"/>
    <property type="molecule type" value="Genomic_DNA"/>
</dbReference>
<sequence length="288" mass="33760">MIEIYFEQINDAEKFAHLLNEIADPFFCCEHNGDCLVTIYIHEQADYVISACIAPAIKKFILRFVEDRLLLSIISGTFYFKDKEEQQQILQLAHSFLEGERYDYRKGKQPVGSRETLIMNAVVSFLKDGLSFSIGSFVTFRLKAYIERLHHYVELAIDEYKLEQEYQNFVQMLRDYVAEREANWPVVHLVHRSPDFLFFDEQFRQVTNQELKQWIDRNLSVSQPMYIDSSVLAPLVSIAPHTIYLYTEHADDGMVQTIQNVFQERLRFCQLSDFAKYETIASMGEPST</sequence>
<dbReference type="InterPro" id="IPR014199">
    <property type="entry name" value="Spore_YtxC"/>
</dbReference>
<proteinExistence type="predicted"/>
<dbReference type="NCBIfam" id="TIGR02834">
    <property type="entry name" value="spo_ytxC"/>
    <property type="match status" value="1"/>
</dbReference>
<name>A0A7W8IQ29_9BACL</name>
<dbReference type="RefSeq" id="WP_183253338.1">
    <property type="nucleotide sequence ID" value="NZ_JACHEP010000006.1"/>
</dbReference>
<evidence type="ECO:0000313" key="1">
    <source>
        <dbReference type="EMBL" id="MBB5324527.1"/>
    </source>
</evidence>
<dbReference type="Pfam" id="PF08812">
    <property type="entry name" value="YtxC"/>
    <property type="match status" value="1"/>
</dbReference>
<accession>A0A7W8IQ29</accession>
<keyword evidence="2" id="KW-1185">Reference proteome</keyword>
<protein>
    <submittedName>
        <fullName evidence="1">Putative sporulation protein YtxC</fullName>
    </submittedName>
</protein>